<feature type="transmembrane region" description="Helical" evidence="5">
    <location>
        <begin position="166"/>
        <end position="185"/>
    </location>
</feature>
<comment type="subcellular location">
    <subcellularLocation>
        <location evidence="1">Membrane</location>
        <topology evidence="1">Multi-pass membrane protein</topology>
    </subcellularLocation>
</comment>
<evidence type="ECO:0000259" key="6">
    <source>
        <dbReference type="Pfam" id="PF01699"/>
    </source>
</evidence>
<feature type="domain" description="Sodium/calcium exchanger membrane region" evidence="6">
    <location>
        <begin position="5"/>
        <end position="142"/>
    </location>
</feature>
<proteinExistence type="predicted"/>
<organism evidence="7 8">
    <name type="scientific">Stappia indica</name>
    <dbReference type="NCBI Taxonomy" id="538381"/>
    <lineage>
        <taxon>Bacteria</taxon>
        <taxon>Pseudomonadati</taxon>
        <taxon>Pseudomonadota</taxon>
        <taxon>Alphaproteobacteria</taxon>
        <taxon>Hyphomicrobiales</taxon>
        <taxon>Stappiaceae</taxon>
        <taxon>Stappia</taxon>
    </lineage>
</organism>
<evidence type="ECO:0000256" key="3">
    <source>
        <dbReference type="ARBA" id="ARBA00022989"/>
    </source>
</evidence>
<dbReference type="KEGG" id="siw:GH266_06360"/>
<dbReference type="GO" id="GO:0008273">
    <property type="term" value="F:calcium, potassium:sodium antiporter activity"/>
    <property type="evidence" value="ECO:0007669"/>
    <property type="project" value="TreeGrafter"/>
</dbReference>
<dbReference type="InterPro" id="IPR004481">
    <property type="entry name" value="K/Na/Ca-exchanger"/>
</dbReference>
<dbReference type="EMBL" id="CP046908">
    <property type="protein sequence ID" value="QGZ34167.1"/>
    <property type="molecule type" value="Genomic_DNA"/>
</dbReference>
<reference evidence="7 8" key="1">
    <citation type="submission" date="2019-12" db="EMBL/GenBank/DDBJ databases">
        <title>The genome of Stappia indica PHM037.</title>
        <authorList>
            <person name="Kacar D."/>
            <person name="Galan B."/>
            <person name="Canedo L."/>
            <person name="Rodriguez P."/>
            <person name="de la Calle F."/>
            <person name="Garcia J.L."/>
        </authorList>
    </citation>
    <scope>NUCLEOTIDE SEQUENCE [LARGE SCALE GENOMIC DNA]</scope>
    <source>
        <strain evidence="7 8">PHM037</strain>
    </source>
</reference>
<feature type="transmembrane region" description="Helical" evidence="5">
    <location>
        <begin position="68"/>
        <end position="92"/>
    </location>
</feature>
<dbReference type="Gene3D" id="1.20.1420.30">
    <property type="entry name" value="NCX, central ion-binding region"/>
    <property type="match status" value="1"/>
</dbReference>
<dbReference type="InterPro" id="IPR004837">
    <property type="entry name" value="NaCa_Exmemb"/>
</dbReference>
<evidence type="ECO:0000256" key="2">
    <source>
        <dbReference type="ARBA" id="ARBA00022692"/>
    </source>
</evidence>
<dbReference type="PANTHER" id="PTHR10846">
    <property type="entry name" value="SODIUM/POTASSIUM/CALCIUM EXCHANGER"/>
    <property type="match status" value="1"/>
</dbReference>
<feature type="transmembrane region" description="Helical" evidence="5">
    <location>
        <begin position="200"/>
        <end position="224"/>
    </location>
</feature>
<keyword evidence="3 5" id="KW-1133">Transmembrane helix</keyword>
<feature type="transmembrane region" description="Helical" evidence="5">
    <location>
        <begin position="104"/>
        <end position="121"/>
    </location>
</feature>
<evidence type="ECO:0000256" key="4">
    <source>
        <dbReference type="ARBA" id="ARBA00023136"/>
    </source>
</evidence>
<name>A0A857C5H5_9HYPH</name>
<dbReference type="NCBIfam" id="TIGR00367">
    <property type="entry name" value="calcium/sodium antiporter"/>
    <property type="match status" value="1"/>
</dbReference>
<feature type="transmembrane region" description="Helical" evidence="5">
    <location>
        <begin position="127"/>
        <end position="145"/>
    </location>
</feature>
<dbReference type="OrthoDB" id="9794225at2"/>
<dbReference type="GO" id="GO:0005886">
    <property type="term" value="C:plasma membrane"/>
    <property type="evidence" value="ECO:0007669"/>
    <property type="project" value="TreeGrafter"/>
</dbReference>
<dbReference type="RefSeq" id="WP_158193149.1">
    <property type="nucleotide sequence ID" value="NZ_CP046908.1"/>
</dbReference>
<dbReference type="PANTHER" id="PTHR10846:SF8">
    <property type="entry name" value="INNER MEMBRANE PROTEIN YRBG"/>
    <property type="match status" value="1"/>
</dbReference>
<dbReference type="GO" id="GO:0005262">
    <property type="term" value="F:calcium channel activity"/>
    <property type="evidence" value="ECO:0007669"/>
    <property type="project" value="TreeGrafter"/>
</dbReference>
<dbReference type="GO" id="GO:0006874">
    <property type="term" value="P:intracellular calcium ion homeostasis"/>
    <property type="evidence" value="ECO:0007669"/>
    <property type="project" value="TreeGrafter"/>
</dbReference>
<dbReference type="InterPro" id="IPR044880">
    <property type="entry name" value="NCX_ion-bd_dom_sf"/>
</dbReference>
<feature type="transmembrane region" description="Helical" evidence="5">
    <location>
        <begin position="231"/>
        <end position="253"/>
    </location>
</feature>
<feature type="transmembrane region" description="Helical" evidence="5">
    <location>
        <begin position="38"/>
        <end position="62"/>
    </location>
</feature>
<keyword evidence="2 5" id="KW-0812">Transmembrane</keyword>
<sequence>MLIDIALVGLGLVLLFFGGDLLVRGAVALAARLSVPPLLIGLTIVGFGTSMPELLVSLNAAFAGLPDIAVGNVVGSNTANILLILGLALLVAPLPTRLPGLGRDLVVMLASAGLLALVAMGGRVAGWQGMLFLALLAAYLVYGAMRGRAQGADLPDAGASMAPWQMLGFLAAGLAALVFGADFLVDGATSLARGIGISDAVIGLTIVAVGTSLPELATSVVAAFKRQPEIAVGNVVGSNIFNILGILGVTAAISPVPVAPQMVSFDIPVMVAVSVAIAALLTVTRHVPRLAGLALLAVYGWYCTVLFV</sequence>
<evidence type="ECO:0000256" key="1">
    <source>
        <dbReference type="ARBA" id="ARBA00004141"/>
    </source>
</evidence>
<gene>
    <name evidence="7" type="ORF">GH266_06360</name>
</gene>
<keyword evidence="4 5" id="KW-0472">Membrane</keyword>
<dbReference type="AlphaFoldDB" id="A0A857C5H5"/>
<dbReference type="Pfam" id="PF01699">
    <property type="entry name" value="Na_Ca_ex"/>
    <property type="match status" value="2"/>
</dbReference>
<protein>
    <submittedName>
        <fullName evidence="7">Calcium/sodium antiporter</fullName>
    </submittedName>
</protein>
<evidence type="ECO:0000256" key="5">
    <source>
        <dbReference type="SAM" id="Phobius"/>
    </source>
</evidence>
<evidence type="ECO:0000313" key="7">
    <source>
        <dbReference type="EMBL" id="QGZ34167.1"/>
    </source>
</evidence>
<feature type="domain" description="Sodium/calcium exchanger membrane region" evidence="6">
    <location>
        <begin position="167"/>
        <end position="307"/>
    </location>
</feature>
<feature type="transmembrane region" description="Helical" evidence="5">
    <location>
        <begin position="265"/>
        <end position="283"/>
    </location>
</feature>
<evidence type="ECO:0000313" key="8">
    <source>
        <dbReference type="Proteomes" id="UP000435648"/>
    </source>
</evidence>
<feature type="transmembrane region" description="Helical" evidence="5">
    <location>
        <begin position="6"/>
        <end position="31"/>
    </location>
</feature>
<accession>A0A857C5H5</accession>
<feature type="transmembrane region" description="Helical" evidence="5">
    <location>
        <begin position="290"/>
        <end position="307"/>
    </location>
</feature>
<dbReference type="Proteomes" id="UP000435648">
    <property type="component" value="Chromosome"/>
</dbReference>